<comment type="catalytic activity">
    <reaction evidence="3">
        <text>a diacylglycerol + H2O = a monoacylglycerol + a fatty acid + H(+)</text>
        <dbReference type="Rhea" id="RHEA:32731"/>
        <dbReference type="ChEBI" id="CHEBI:15377"/>
        <dbReference type="ChEBI" id="CHEBI:15378"/>
        <dbReference type="ChEBI" id="CHEBI:17408"/>
        <dbReference type="ChEBI" id="CHEBI:18035"/>
        <dbReference type="ChEBI" id="CHEBI:28868"/>
    </reaction>
</comment>
<keyword evidence="8" id="KW-1185">Reference proteome</keyword>
<dbReference type="GeneID" id="33558297"/>
<comment type="similarity">
    <text evidence="2">Belongs to the AB hydrolase superfamily. Lipase family. Class 3 subfamily.</text>
</comment>
<evidence type="ECO:0000256" key="3">
    <source>
        <dbReference type="ARBA" id="ARBA00047591"/>
    </source>
</evidence>
<dbReference type="InterPro" id="IPR002921">
    <property type="entry name" value="Fungal_lipase-type"/>
</dbReference>
<dbReference type="Pfam" id="PF01764">
    <property type="entry name" value="Lipase_3"/>
    <property type="match status" value="1"/>
</dbReference>
<accession>A0A1Y1UCL9</accession>
<evidence type="ECO:0000256" key="1">
    <source>
        <dbReference type="ARBA" id="ARBA00023157"/>
    </source>
</evidence>
<evidence type="ECO:0000259" key="6">
    <source>
        <dbReference type="Pfam" id="PF01764"/>
    </source>
</evidence>
<dbReference type="EMBL" id="NBSH01000011">
    <property type="protein sequence ID" value="ORX35264.1"/>
    <property type="molecule type" value="Genomic_DNA"/>
</dbReference>
<dbReference type="AlphaFoldDB" id="A0A1Y1UCL9"/>
<dbReference type="SUPFAM" id="SSF53474">
    <property type="entry name" value="alpha/beta-Hydrolases"/>
    <property type="match status" value="1"/>
</dbReference>
<comment type="catalytic activity">
    <reaction evidence="4">
        <text>a monoacylglycerol + H2O = glycerol + a fatty acid + H(+)</text>
        <dbReference type="Rhea" id="RHEA:15245"/>
        <dbReference type="ChEBI" id="CHEBI:15377"/>
        <dbReference type="ChEBI" id="CHEBI:15378"/>
        <dbReference type="ChEBI" id="CHEBI:17408"/>
        <dbReference type="ChEBI" id="CHEBI:17754"/>
        <dbReference type="ChEBI" id="CHEBI:28868"/>
    </reaction>
</comment>
<dbReference type="InterPro" id="IPR029058">
    <property type="entry name" value="AB_hydrolase_fold"/>
</dbReference>
<dbReference type="Gene3D" id="3.40.50.1820">
    <property type="entry name" value="alpha/beta hydrolase"/>
    <property type="match status" value="1"/>
</dbReference>
<protein>
    <submittedName>
        <fullName evidence="7">Alpha/Beta hydrolase protein</fullName>
    </submittedName>
</protein>
<evidence type="ECO:0000313" key="8">
    <source>
        <dbReference type="Proteomes" id="UP000193218"/>
    </source>
</evidence>
<dbReference type="STRING" id="4999.A0A1Y1UCL9"/>
<proteinExistence type="inferred from homology"/>
<comment type="caution">
    <text evidence="7">The sequence shown here is derived from an EMBL/GenBank/DDBJ whole genome shotgun (WGS) entry which is preliminary data.</text>
</comment>
<evidence type="ECO:0000256" key="4">
    <source>
        <dbReference type="ARBA" id="ARBA00048461"/>
    </source>
</evidence>
<dbReference type="CDD" id="cd00519">
    <property type="entry name" value="Lipase_3"/>
    <property type="match status" value="1"/>
</dbReference>
<name>A0A1Y1UCL9_9TREE</name>
<keyword evidence="1" id="KW-1015">Disulfide bond</keyword>
<dbReference type="OrthoDB" id="426718at2759"/>
<dbReference type="Proteomes" id="UP000193218">
    <property type="component" value="Unassembled WGS sequence"/>
</dbReference>
<dbReference type="GO" id="GO:0016787">
    <property type="term" value="F:hydrolase activity"/>
    <property type="evidence" value="ECO:0007669"/>
    <property type="project" value="UniProtKB-KW"/>
</dbReference>
<evidence type="ECO:0000256" key="5">
    <source>
        <dbReference type="SAM" id="SignalP"/>
    </source>
</evidence>
<dbReference type="GO" id="GO:0006629">
    <property type="term" value="P:lipid metabolic process"/>
    <property type="evidence" value="ECO:0007669"/>
    <property type="project" value="InterPro"/>
</dbReference>
<keyword evidence="5" id="KW-0732">Signal</keyword>
<sequence length="268" mass="28575">MRSILICLLLNTATQSIATARPTVRQDSSVTVLSASQISEWTIPAYLASAAYCPGNTIQSWNCGPACGNVSEPNGIVTGGDGDFVQRWFVAQTSDGTTVLSISGTNTSSIESIGIDIDFPLVEVDETFFPDSTGVELHQGFYGAFKRIQGGILAGVVAQARQGDILVVGHSLGAALTQITATYLQKQFPARVVTAKSFAPPRSGNKAWADYVDVTLGSNTGHMINYADDVPHLPPRPWHFQHASGEIWILKDGTTYEACGGRENPVSL</sequence>
<feature type="domain" description="Fungal lipase-type" evidence="6">
    <location>
        <begin position="99"/>
        <end position="236"/>
    </location>
</feature>
<feature type="signal peptide" evidence="5">
    <location>
        <begin position="1"/>
        <end position="19"/>
    </location>
</feature>
<keyword evidence="7" id="KW-0378">Hydrolase</keyword>
<evidence type="ECO:0000313" key="7">
    <source>
        <dbReference type="EMBL" id="ORX35264.1"/>
    </source>
</evidence>
<dbReference type="InParanoid" id="A0A1Y1UCL9"/>
<feature type="chain" id="PRO_5012146632" evidence="5">
    <location>
        <begin position="20"/>
        <end position="268"/>
    </location>
</feature>
<reference evidence="7 8" key="1">
    <citation type="submission" date="2017-03" db="EMBL/GenBank/DDBJ databases">
        <title>Widespread Adenine N6-methylation of Active Genes in Fungi.</title>
        <authorList>
            <consortium name="DOE Joint Genome Institute"/>
            <person name="Mondo S.J."/>
            <person name="Dannebaum R.O."/>
            <person name="Kuo R.C."/>
            <person name="Louie K.B."/>
            <person name="Bewick A.J."/>
            <person name="Labutti K."/>
            <person name="Haridas S."/>
            <person name="Kuo A."/>
            <person name="Salamov A."/>
            <person name="Ahrendt S.R."/>
            <person name="Lau R."/>
            <person name="Bowen B.P."/>
            <person name="Lipzen A."/>
            <person name="Sullivan W."/>
            <person name="Andreopoulos W.B."/>
            <person name="Clum A."/>
            <person name="Lindquist E."/>
            <person name="Daum C."/>
            <person name="Northen T.R."/>
            <person name="Ramamoorthy G."/>
            <person name="Schmitz R.J."/>
            <person name="Gryganskyi A."/>
            <person name="Culley D."/>
            <person name="Magnuson J."/>
            <person name="James T.Y."/>
            <person name="O'Malley M.A."/>
            <person name="Stajich J.E."/>
            <person name="Spatafora J.W."/>
            <person name="Visel A."/>
            <person name="Grigoriev I.V."/>
        </authorList>
    </citation>
    <scope>NUCLEOTIDE SEQUENCE [LARGE SCALE GENOMIC DNA]</scope>
    <source>
        <strain evidence="7 8">NRRL Y-17943</strain>
    </source>
</reference>
<dbReference type="InterPro" id="IPR051218">
    <property type="entry name" value="Sec_MonoDiacylglyc_Lipase"/>
</dbReference>
<dbReference type="PANTHER" id="PTHR45856">
    <property type="entry name" value="ALPHA/BETA-HYDROLASES SUPERFAMILY PROTEIN"/>
    <property type="match status" value="1"/>
</dbReference>
<dbReference type="PANTHER" id="PTHR45856:SF25">
    <property type="entry name" value="FUNGAL LIPASE-LIKE DOMAIN-CONTAINING PROTEIN"/>
    <property type="match status" value="1"/>
</dbReference>
<evidence type="ECO:0000256" key="2">
    <source>
        <dbReference type="ARBA" id="ARBA00043996"/>
    </source>
</evidence>
<gene>
    <name evidence="7" type="ORF">BD324DRAFT_632058</name>
</gene>
<organism evidence="7 8">
    <name type="scientific">Kockovaella imperatae</name>
    <dbReference type="NCBI Taxonomy" id="4999"/>
    <lineage>
        <taxon>Eukaryota</taxon>
        <taxon>Fungi</taxon>
        <taxon>Dikarya</taxon>
        <taxon>Basidiomycota</taxon>
        <taxon>Agaricomycotina</taxon>
        <taxon>Tremellomycetes</taxon>
        <taxon>Tremellales</taxon>
        <taxon>Cuniculitremaceae</taxon>
        <taxon>Kockovaella</taxon>
    </lineage>
</organism>
<dbReference type="RefSeq" id="XP_021869454.1">
    <property type="nucleotide sequence ID" value="XM_022016488.1"/>
</dbReference>